<reference evidence="2 3" key="1">
    <citation type="submission" date="2018-06" db="EMBL/GenBank/DDBJ databases">
        <title>Pedobacter endophyticus sp. nov., an endophytic bacterium isolated from a leaf of Triticum aestivum.</title>
        <authorList>
            <person name="Zhang L."/>
        </authorList>
    </citation>
    <scope>NUCLEOTIDE SEQUENCE [LARGE SCALE GENOMIC DNA]</scope>
    <source>
        <strain evidence="2 3">CM134L-2</strain>
    </source>
</reference>
<dbReference type="OrthoDB" id="772941at2"/>
<feature type="region of interest" description="Disordered" evidence="1">
    <location>
        <begin position="1"/>
        <end position="122"/>
    </location>
</feature>
<accession>A0A3S3SWG2</accession>
<sequence>MEIQFEQNRDFNQSHRDNPVKDTNDNERSQPQGKEGDPNQHLVNRKALDTDEKTLDRRPADVANGDLENDDDHTSSAVAGVQSDAQNTTRNSSKPLGEDPNVNAERENKEENEELEKGDKDE</sequence>
<feature type="compositionally biased region" description="Basic and acidic residues" evidence="1">
    <location>
        <begin position="7"/>
        <end position="38"/>
    </location>
</feature>
<organism evidence="2 3">
    <name type="scientific">Pedobacter chitinilyticus</name>
    <dbReference type="NCBI Taxonomy" id="2233776"/>
    <lineage>
        <taxon>Bacteria</taxon>
        <taxon>Pseudomonadati</taxon>
        <taxon>Bacteroidota</taxon>
        <taxon>Sphingobacteriia</taxon>
        <taxon>Sphingobacteriales</taxon>
        <taxon>Sphingobacteriaceae</taxon>
        <taxon>Pedobacter</taxon>
    </lineage>
</organism>
<evidence type="ECO:0000313" key="3">
    <source>
        <dbReference type="Proteomes" id="UP000284120"/>
    </source>
</evidence>
<dbReference type="AlphaFoldDB" id="A0A3S3SWG2"/>
<evidence type="ECO:0000313" key="2">
    <source>
        <dbReference type="EMBL" id="RWU10186.1"/>
    </source>
</evidence>
<gene>
    <name evidence="2" type="ORF">DPV69_02245</name>
</gene>
<evidence type="ECO:0000256" key="1">
    <source>
        <dbReference type="SAM" id="MobiDB-lite"/>
    </source>
</evidence>
<keyword evidence="3" id="KW-1185">Reference proteome</keyword>
<proteinExistence type="predicted"/>
<comment type="caution">
    <text evidence="2">The sequence shown here is derived from an EMBL/GenBank/DDBJ whole genome shotgun (WGS) entry which is preliminary data.</text>
</comment>
<dbReference type="Proteomes" id="UP000284120">
    <property type="component" value="Unassembled WGS sequence"/>
</dbReference>
<feature type="compositionally biased region" description="Basic and acidic residues" evidence="1">
    <location>
        <begin position="104"/>
        <end position="122"/>
    </location>
</feature>
<name>A0A3S3SWG2_9SPHI</name>
<dbReference type="EMBL" id="SAYW01000001">
    <property type="protein sequence ID" value="RWU10186.1"/>
    <property type="molecule type" value="Genomic_DNA"/>
</dbReference>
<feature type="compositionally biased region" description="Polar residues" evidence="1">
    <location>
        <begin position="83"/>
        <end position="94"/>
    </location>
</feature>
<feature type="compositionally biased region" description="Basic and acidic residues" evidence="1">
    <location>
        <begin position="46"/>
        <end position="60"/>
    </location>
</feature>
<dbReference type="RefSeq" id="WP_113645680.1">
    <property type="nucleotide sequence ID" value="NZ_QMHN01000001.1"/>
</dbReference>
<protein>
    <submittedName>
        <fullName evidence="2">Uncharacterized protein</fullName>
    </submittedName>
</protein>